<proteinExistence type="predicted"/>
<evidence type="ECO:0000313" key="5">
    <source>
        <dbReference type="EMBL" id="MDF3836544.1"/>
    </source>
</evidence>
<dbReference type="SUPFAM" id="SSF51182">
    <property type="entry name" value="RmlC-like cupins"/>
    <property type="match status" value="1"/>
</dbReference>
<dbReference type="PANTHER" id="PTHR11019">
    <property type="entry name" value="HTH-TYPE TRANSCRIPTIONAL REGULATOR NIMR"/>
    <property type="match status" value="1"/>
</dbReference>
<evidence type="ECO:0000256" key="2">
    <source>
        <dbReference type="ARBA" id="ARBA00023125"/>
    </source>
</evidence>
<keyword evidence="3" id="KW-0804">Transcription</keyword>
<evidence type="ECO:0000256" key="3">
    <source>
        <dbReference type="ARBA" id="ARBA00023163"/>
    </source>
</evidence>
<gene>
    <name evidence="5" type="ORF">P3W85_26845</name>
</gene>
<keyword evidence="1" id="KW-0805">Transcription regulation</keyword>
<dbReference type="Gene3D" id="1.10.10.60">
    <property type="entry name" value="Homeodomain-like"/>
    <property type="match status" value="1"/>
</dbReference>
<dbReference type="RefSeq" id="WP_276266976.1">
    <property type="nucleotide sequence ID" value="NZ_JARJLM010000445.1"/>
</dbReference>
<dbReference type="SMART" id="SM00342">
    <property type="entry name" value="HTH_ARAC"/>
    <property type="match status" value="1"/>
</dbReference>
<dbReference type="InterPro" id="IPR011051">
    <property type="entry name" value="RmlC_Cupin_sf"/>
</dbReference>
<dbReference type="SUPFAM" id="SSF46689">
    <property type="entry name" value="Homeodomain-like"/>
    <property type="match status" value="1"/>
</dbReference>
<organism evidence="5 6">
    <name type="scientific">Cupriavidus basilensis</name>
    <dbReference type="NCBI Taxonomy" id="68895"/>
    <lineage>
        <taxon>Bacteria</taxon>
        <taxon>Pseudomonadati</taxon>
        <taxon>Pseudomonadota</taxon>
        <taxon>Betaproteobacteria</taxon>
        <taxon>Burkholderiales</taxon>
        <taxon>Burkholderiaceae</taxon>
        <taxon>Cupriavidus</taxon>
    </lineage>
</organism>
<keyword evidence="6" id="KW-1185">Reference proteome</keyword>
<accession>A0ABT6AVP8</accession>
<feature type="domain" description="HTH araC/xylS-type" evidence="4">
    <location>
        <begin position="187"/>
        <end position="284"/>
    </location>
</feature>
<dbReference type="InterPro" id="IPR018062">
    <property type="entry name" value="HTH_AraC-typ_CS"/>
</dbReference>
<dbReference type="PROSITE" id="PS01124">
    <property type="entry name" value="HTH_ARAC_FAMILY_2"/>
    <property type="match status" value="1"/>
</dbReference>
<dbReference type="Proteomes" id="UP001216674">
    <property type="component" value="Unassembled WGS sequence"/>
</dbReference>
<name>A0ABT6AVP8_9BURK</name>
<dbReference type="CDD" id="cd06124">
    <property type="entry name" value="cupin_NimR-like_N"/>
    <property type="match status" value="1"/>
</dbReference>
<evidence type="ECO:0000259" key="4">
    <source>
        <dbReference type="PROSITE" id="PS01124"/>
    </source>
</evidence>
<evidence type="ECO:0000313" key="6">
    <source>
        <dbReference type="Proteomes" id="UP001216674"/>
    </source>
</evidence>
<dbReference type="Pfam" id="PF12833">
    <property type="entry name" value="HTH_18"/>
    <property type="match status" value="1"/>
</dbReference>
<dbReference type="InterPro" id="IPR009057">
    <property type="entry name" value="Homeodomain-like_sf"/>
</dbReference>
<dbReference type="PROSITE" id="PS00041">
    <property type="entry name" value="HTH_ARAC_FAMILY_1"/>
    <property type="match status" value="1"/>
</dbReference>
<protein>
    <submittedName>
        <fullName evidence="5">Helix-turn-helix transcriptional regulator</fullName>
    </submittedName>
</protein>
<dbReference type="PANTHER" id="PTHR11019:SF159">
    <property type="entry name" value="TRANSCRIPTIONAL REGULATOR-RELATED"/>
    <property type="match status" value="1"/>
</dbReference>
<comment type="caution">
    <text evidence="5">The sequence shown here is derived from an EMBL/GenBank/DDBJ whole genome shotgun (WGS) entry which is preliminary data.</text>
</comment>
<evidence type="ECO:0000256" key="1">
    <source>
        <dbReference type="ARBA" id="ARBA00023015"/>
    </source>
</evidence>
<dbReference type="EMBL" id="JARJLM010000445">
    <property type="protein sequence ID" value="MDF3836544.1"/>
    <property type="molecule type" value="Genomic_DNA"/>
</dbReference>
<dbReference type="PRINTS" id="PR00032">
    <property type="entry name" value="HTHARAC"/>
</dbReference>
<dbReference type="InterPro" id="IPR018060">
    <property type="entry name" value="HTH_AraC"/>
</dbReference>
<dbReference type="InterPro" id="IPR020449">
    <property type="entry name" value="Tscrpt_reg_AraC-type_HTH"/>
</dbReference>
<sequence length="289" mass="31599">MRSSSPDAARQDTSPESETAALLAVFADTSEQPDGPALIAMRGADKAGNEFRLGTRELGWHRHLRGQLFCIDNGLVHVRTRHGSWLLPAQRAGWIPPGEMHRVTISGVLSGWNVWIAPSAAQDLPSLPCVVGISEVMRALVGRAASWPAPFELDAAQQRIAAVLLDEIRQAPLEPLHLPLPSDRRARRISSAILKHPEDHRSLVAWATWAGLSPRTLSRLFLSETGLSFAHWRQQARLTHALERLARGEAVAEVAEALGYATPSNFIAMFRRAFGDSPAHYFASRGLGA</sequence>
<reference evidence="5 6" key="1">
    <citation type="submission" date="2023-03" db="EMBL/GenBank/DDBJ databases">
        <title>Draft assemblies of triclosan tolerant bacteria isolated from returned activated sludge.</title>
        <authorList>
            <person name="Van Hamelsveld S."/>
        </authorList>
    </citation>
    <scope>NUCLEOTIDE SEQUENCE [LARGE SCALE GENOMIC DNA]</scope>
    <source>
        <strain evidence="5 6">GW210010_S58</strain>
    </source>
</reference>
<keyword evidence="2" id="KW-0238">DNA-binding</keyword>